<feature type="compositionally biased region" description="Basic and acidic residues" evidence="6">
    <location>
        <begin position="256"/>
        <end position="268"/>
    </location>
</feature>
<evidence type="ECO:0000313" key="7">
    <source>
        <dbReference type="EMBL" id="CAK7214626.1"/>
    </source>
</evidence>
<evidence type="ECO:0000256" key="3">
    <source>
        <dbReference type="ARBA" id="ARBA00023125"/>
    </source>
</evidence>
<keyword evidence="8" id="KW-1185">Reference proteome</keyword>
<feature type="region of interest" description="Disordered" evidence="6">
    <location>
        <begin position="1"/>
        <end position="32"/>
    </location>
</feature>
<accession>A0ABP0B5W9</accession>
<feature type="compositionally biased region" description="Low complexity" evidence="6">
    <location>
        <begin position="19"/>
        <end position="32"/>
    </location>
</feature>
<proteinExistence type="predicted"/>
<feature type="region of interest" description="Disordered" evidence="6">
    <location>
        <begin position="256"/>
        <end position="292"/>
    </location>
</feature>
<feature type="compositionally biased region" description="Low complexity" evidence="6">
    <location>
        <begin position="274"/>
        <end position="284"/>
    </location>
</feature>
<evidence type="ECO:0000256" key="6">
    <source>
        <dbReference type="SAM" id="MobiDB-lite"/>
    </source>
</evidence>
<comment type="subcellular location">
    <subcellularLocation>
        <location evidence="1">Nucleus</location>
    </subcellularLocation>
</comment>
<comment type="caution">
    <text evidence="7">The sequence shown here is derived from an EMBL/GenBank/DDBJ whole genome shotgun (WGS) entry which is preliminary data.</text>
</comment>
<evidence type="ECO:0000256" key="4">
    <source>
        <dbReference type="ARBA" id="ARBA00023163"/>
    </source>
</evidence>
<dbReference type="InterPro" id="IPR051089">
    <property type="entry name" value="prtT"/>
</dbReference>
<evidence type="ECO:0008006" key="9">
    <source>
        <dbReference type="Google" id="ProtNLM"/>
    </source>
</evidence>
<evidence type="ECO:0000313" key="8">
    <source>
        <dbReference type="Proteomes" id="UP001642405"/>
    </source>
</evidence>
<dbReference type="EMBL" id="CAWUHB010000008">
    <property type="protein sequence ID" value="CAK7214626.1"/>
    <property type="molecule type" value="Genomic_DNA"/>
</dbReference>
<name>A0ABP0B5W9_9PEZI</name>
<keyword evidence="2" id="KW-0805">Transcription regulation</keyword>
<dbReference type="PANTHER" id="PTHR31845:SF18">
    <property type="entry name" value="ZN(II)2CYS6 TRANSCRIPTION FACTOR (EUROFUNG)"/>
    <property type="match status" value="1"/>
</dbReference>
<keyword evidence="3" id="KW-0238">DNA-binding</keyword>
<sequence length="615" mass="66972">MAVRVCHSSEAIRKRGKAKAGAAATPSPSSANARVAHIEEKLDTLMSLLQTVTKAPSAALAVQESVRQQIRQNTQQERPHTQQQHVVDTPISLSSPATDAAAAALEAAPDAPVLFESLSHGGLEMAWTVFNSTFLPFCPFLWLPPGTTAQRLQRHRPFLLRCIVAVTTTLVRDKVAQGRAIKELLAREALVENKNSLDLLLGLLVYISWGTDPMVSRSTTLSRLVMLALSIVCDMRLTRPLPVDQHMLTTYTLNKGEVETKGGNERDSNTTATGSHGSHGSDGSSDGESEDDILSPNEQILEKQRAVLGCFLATSSVSVYFAQIDGMRWTQQMDESLRAVEANGTANPLTHHGDAVLAYQVRLQQIVQRAVNACEPAGSLPPYITQAFQANLEELKAAPPQLLTQNNMDHTIFAAHTHYVELSLNEMTFSASMLPVNPINPIDGTTPPVDDLASRIACYWRSVHAIRGLFDAVLDGIPTHAFAGLSFMIWAQLSRAIVTLVRLTTIASPELDSHAVRSVVDPLDVLDRFAERSKSAAAGLGRGLWRGPQLQHDDIFGRVAQLLRVLRAGVAARLKSVLPPVNDPNVSPWSLIESVSAQTTDSWGDIWLEGMFPRF</sequence>
<protein>
    <recommendedName>
        <fullName evidence="9">C6 transcription factor</fullName>
    </recommendedName>
</protein>
<reference evidence="7 8" key="1">
    <citation type="submission" date="2024-01" db="EMBL/GenBank/DDBJ databases">
        <authorList>
            <person name="Allen C."/>
            <person name="Tagirdzhanova G."/>
        </authorList>
    </citation>
    <scope>NUCLEOTIDE SEQUENCE [LARGE SCALE GENOMIC DNA]</scope>
</reference>
<evidence type="ECO:0000256" key="2">
    <source>
        <dbReference type="ARBA" id="ARBA00023015"/>
    </source>
</evidence>
<dbReference type="Proteomes" id="UP001642405">
    <property type="component" value="Unassembled WGS sequence"/>
</dbReference>
<dbReference type="PANTHER" id="PTHR31845">
    <property type="entry name" value="FINGER DOMAIN PROTEIN, PUTATIVE-RELATED"/>
    <property type="match status" value="1"/>
</dbReference>
<evidence type="ECO:0000256" key="1">
    <source>
        <dbReference type="ARBA" id="ARBA00004123"/>
    </source>
</evidence>
<keyword evidence="4" id="KW-0804">Transcription</keyword>
<keyword evidence="5" id="KW-0539">Nucleus</keyword>
<organism evidence="7 8">
    <name type="scientific">Sporothrix curviconia</name>
    <dbReference type="NCBI Taxonomy" id="1260050"/>
    <lineage>
        <taxon>Eukaryota</taxon>
        <taxon>Fungi</taxon>
        <taxon>Dikarya</taxon>
        <taxon>Ascomycota</taxon>
        <taxon>Pezizomycotina</taxon>
        <taxon>Sordariomycetes</taxon>
        <taxon>Sordariomycetidae</taxon>
        <taxon>Ophiostomatales</taxon>
        <taxon>Ophiostomataceae</taxon>
        <taxon>Sporothrix</taxon>
    </lineage>
</organism>
<gene>
    <name evidence="7" type="ORF">SCUCBS95973_002210</name>
</gene>
<evidence type="ECO:0000256" key="5">
    <source>
        <dbReference type="ARBA" id="ARBA00023242"/>
    </source>
</evidence>